<dbReference type="InterPro" id="IPR000534">
    <property type="entry name" value="Semialdehyde_DH_NAD-bd"/>
</dbReference>
<evidence type="ECO:0000259" key="9">
    <source>
        <dbReference type="SMART" id="SM00859"/>
    </source>
</evidence>
<evidence type="ECO:0000256" key="1">
    <source>
        <dbReference type="ARBA" id="ARBA00004862"/>
    </source>
</evidence>
<evidence type="ECO:0000256" key="5">
    <source>
        <dbReference type="ARBA" id="ARBA00023002"/>
    </source>
</evidence>
<keyword evidence="11" id="KW-1185">Reference proteome</keyword>
<sequence length="345" mass="38019">MTKVGIIGATGYTGLELLRCLLYHPKAEVTIATSRQFAGQKVAVLFPFLKGYQDLTLSPLDLETVAKQTEVVFTALPHQVAMEVVSFFIKKGKKVIDLSADFRLKDPGVYETWYGPHKAKELLPLAIYGLPEIYSEKIRGATLVANPGCYPTTAILALAPFLSKGVIELNNIIIDAKSGVSGAGRGAKLATHFCEVNENMEAYKVCNHRHTPEIEQELTQLAGKVVKVTFVPHLIPISRGMFTTVYARLIKTITSETAHRLMTDYYKNKPFIEVLPPENVPKTIYVRGTNICQLGVKVDKKSSTIVIMAAIDNLAKGASTQAIQNMNLMLHFPEEMGLKTLPVFP</sequence>
<comment type="subcellular location">
    <subcellularLocation>
        <location evidence="7">Cytoplasm</location>
    </subcellularLocation>
</comment>
<accession>A0A7U4THN9</accession>
<evidence type="ECO:0000256" key="3">
    <source>
        <dbReference type="ARBA" id="ARBA00022605"/>
    </source>
</evidence>
<dbReference type="GO" id="GO:0006526">
    <property type="term" value="P:L-arginine biosynthetic process"/>
    <property type="evidence" value="ECO:0007669"/>
    <property type="project" value="UniProtKB-UniRule"/>
</dbReference>
<dbReference type="Gene3D" id="3.30.360.10">
    <property type="entry name" value="Dihydrodipicolinate Reductase, domain 2"/>
    <property type="match status" value="1"/>
</dbReference>
<dbReference type="FunFam" id="3.30.360.10:FF:000014">
    <property type="entry name" value="N-acetyl-gamma-glutamyl-phosphate reductase"/>
    <property type="match status" value="1"/>
</dbReference>
<dbReference type="InterPro" id="IPR050085">
    <property type="entry name" value="AGPR"/>
</dbReference>
<name>A0A7U4THN9_DESA2</name>
<keyword evidence="5 7" id="KW-0560">Oxidoreductase</keyword>
<comment type="function">
    <text evidence="7">Catalyzes the NADPH-dependent reduction of N-acetyl-5-glutamyl phosphate to yield N-acetyl-L-glutamate 5-semialdehyde.</text>
</comment>
<comment type="catalytic activity">
    <reaction evidence="6 7">
        <text>N-acetyl-L-glutamate 5-semialdehyde + phosphate + NADP(+) = N-acetyl-L-glutamyl 5-phosphate + NADPH + H(+)</text>
        <dbReference type="Rhea" id="RHEA:21588"/>
        <dbReference type="ChEBI" id="CHEBI:15378"/>
        <dbReference type="ChEBI" id="CHEBI:29123"/>
        <dbReference type="ChEBI" id="CHEBI:43474"/>
        <dbReference type="ChEBI" id="CHEBI:57783"/>
        <dbReference type="ChEBI" id="CHEBI:57936"/>
        <dbReference type="ChEBI" id="CHEBI:58349"/>
        <dbReference type="EC" id="1.2.1.38"/>
    </reaction>
</comment>
<dbReference type="PANTHER" id="PTHR32338">
    <property type="entry name" value="N-ACETYL-GAMMA-GLUTAMYL-PHOSPHATE REDUCTASE, CHLOROPLASTIC-RELATED-RELATED"/>
    <property type="match status" value="1"/>
</dbReference>
<feature type="active site" evidence="7 8">
    <location>
        <position position="149"/>
    </location>
</feature>
<evidence type="ECO:0000256" key="6">
    <source>
        <dbReference type="ARBA" id="ARBA00050557"/>
    </source>
</evidence>
<keyword evidence="4 7" id="KW-0521">NADP</keyword>
<dbReference type="CDD" id="cd17895">
    <property type="entry name" value="AGPR_1_N"/>
    <property type="match status" value="1"/>
</dbReference>
<dbReference type="InterPro" id="IPR000706">
    <property type="entry name" value="AGPR_type-1"/>
</dbReference>
<dbReference type="CDD" id="cd23934">
    <property type="entry name" value="AGPR_1_C"/>
    <property type="match status" value="1"/>
</dbReference>
<dbReference type="GO" id="GO:0005737">
    <property type="term" value="C:cytoplasm"/>
    <property type="evidence" value="ECO:0007669"/>
    <property type="project" value="UniProtKB-SubCell"/>
</dbReference>
<evidence type="ECO:0000256" key="7">
    <source>
        <dbReference type="HAMAP-Rule" id="MF_00150"/>
    </source>
</evidence>
<dbReference type="AlphaFoldDB" id="A0A7U4THN9"/>
<dbReference type="PROSITE" id="PS01224">
    <property type="entry name" value="ARGC"/>
    <property type="match status" value="1"/>
</dbReference>
<dbReference type="RefSeq" id="WP_066066424.1">
    <property type="nucleotide sequence ID" value="NZ_CP013015.1"/>
</dbReference>
<dbReference type="NCBIfam" id="TIGR01850">
    <property type="entry name" value="argC"/>
    <property type="match status" value="1"/>
</dbReference>
<evidence type="ECO:0000256" key="8">
    <source>
        <dbReference type="PROSITE-ProRule" id="PRU10010"/>
    </source>
</evidence>
<dbReference type="Pfam" id="PF01118">
    <property type="entry name" value="Semialdhyde_dh"/>
    <property type="match status" value="1"/>
</dbReference>
<dbReference type="GO" id="GO:0051287">
    <property type="term" value="F:NAD binding"/>
    <property type="evidence" value="ECO:0007669"/>
    <property type="project" value="InterPro"/>
</dbReference>
<dbReference type="EC" id="1.2.1.38" evidence="7"/>
<dbReference type="SUPFAM" id="SSF51735">
    <property type="entry name" value="NAD(P)-binding Rossmann-fold domains"/>
    <property type="match status" value="1"/>
</dbReference>
<evidence type="ECO:0000313" key="11">
    <source>
        <dbReference type="Proteomes" id="UP000070560"/>
    </source>
</evidence>
<dbReference type="Pfam" id="PF22698">
    <property type="entry name" value="Semialdhyde_dhC_1"/>
    <property type="match status" value="1"/>
</dbReference>
<dbReference type="GO" id="GO:0003942">
    <property type="term" value="F:N-acetyl-gamma-glutamyl-phosphate reductase activity"/>
    <property type="evidence" value="ECO:0007669"/>
    <property type="project" value="UniProtKB-UniRule"/>
</dbReference>
<dbReference type="InterPro" id="IPR058924">
    <property type="entry name" value="AGPR_dimerisation_dom"/>
</dbReference>
<dbReference type="Gene3D" id="3.40.50.720">
    <property type="entry name" value="NAD(P)-binding Rossmann-like Domain"/>
    <property type="match status" value="1"/>
</dbReference>
<evidence type="ECO:0000256" key="4">
    <source>
        <dbReference type="ARBA" id="ARBA00022857"/>
    </source>
</evidence>
<dbReference type="Proteomes" id="UP000070560">
    <property type="component" value="Chromosome"/>
</dbReference>
<evidence type="ECO:0000256" key="2">
    <source>
        <dbReference type="ARBA" id="ARBA00022571"/>
    </source>
</evidence>
<dbReference type="UniPathway" id="UPA00068">
    <property type="reaction ID" value="UER00108"/>
</dbReference>
<protein>
    <recommendedName>
        <fullName evidence="7">N-acetyl-gamma-glutamyl-phosphate reductase</fullName>
        <shortName evidence="7">AGPR</shortName>
        <ecNumber evidence="7">1.2.1.38</ecNumber>
    </recommendedName>
    <alternativeName>
        <fullName evidence="7">N-acetyl-glutamate semialdehyde dehydrogenase</fullName>
        <shortName evidence="7">NAGSA dehydrogenase</shortName>
    </alternativeName>
</protein>
<comment type="similarity">
    <text evidence="7">Belongs to the NAGSA dehydrogenase family. Type 1 subfamily.</text>
</comment>
<keyword evidence="7" id="KW-0963">Cytoplasm</keyword>
<dbReference type="InterPro" id="IPR023013">
    <property type="entry name" value="AGPR_AS"/>
</dbReference>
<evidence type="ECO:0000313" key="10">
    <source>
        <dbReference type="EMBL" id="AMM40396.1"/>
    </source>
</evidence>
<dbReference type="SUPFAM" id="SSF55347">
    <property type="entry name" value="Glyceraldehyde-3-phosphate dehydrogenase-like, C-terminal domain"/>
    <property type="match status" value="1"/>
</dbReference>
<proteinExistence type="inferred from homology"/>
<reference evidence="10 11" key="1">
    <citation type="submission" date="2015-10" db="EMBL/GenBank/DDBJ databases">
        <title>Candidatus Desulfofervidus auxilii, a hydrogenotrophic sulfate-reducing bacterium involved in the thermophilic anaerobic oxidation of methane.</title>
        <authorList>
            <person name="Krukenberg V."/>
            <person name="Richter M."/>
            <person name="Wegener G."/>
        </authorList>
    </citation>
    <scope>NUCLEOTIDE SEQUENCE [LARGE SCALE GENOMIC DNA]</scope>
    <source>
        <strain evidence="10 11">HS1</strain>
    </source>
</reference>
<dbReference type="KEGG" id="daw:HS1_000590"/>
<comment type="pathway">
    <text evidence="1 7">Amino-acid biosynthesis; L-arginine biosynthesis; N(2)-acetyl-L-ornithine from L-glutamate: step 3/4.</text>
</comment>
<organism evidence="10 11">
    <name type="scientific">Desulfofervidus auxilii</name>
    <dbReference type="NCBI Taxonomy" id="1621989"/>
    <lineage>
        <taxon>Bacteria</taxon>
        <taxon>Pseudomonadati</taxon>
        <taxon>Thermodesulfobacteriota</taxon>
        <taxon>Candidatus Desulfofervidia</taxon>
        <taxon>Candidatus Desulfofervidales</taxon>
        <taxon>Candidatus Desulfofervidaceae</taxon>
        <taxon>Candidatus Desulfofervidus</taxon>
    </lineage>
</organism>
<dbReference type="PANTHER" id="PTHR32338:SF10">
    <property type="entry name" value="N-ACETYL-GAMMA-GLUTAMYL-PHOSPHATE REDUCTASE, CHLOROPLASTIC-RELATED"/>
    <property type="match status" value="1"/>
</dbReference>
<dbReference type="EMBL" id="CP013015">
    <property type="protein sequence ID" value="AMM40396.1"/>
    <property type="molecule type" value="Genomic_DNA"/>
</dbReference>
<dbReference type="InterPro" id="IPR036291">
    <property type="entry name" value="NAD(P)-bd_dom_sf"/>
</dbReference>
<keyword evidence="3 7" id="KW-0028">Amino-acid biosynthesis</keyword>
<dbReference type="GO" id="GO:0070401">
    <property type="term" value="F:NADP+ binding"/>
    <property type="evidence" value="ECO:0007669"/>
    <property type="project" value="InterPro"/>
</dbReference>
<dbReference type="HAMAP" id="MF_00150">
    <property type="entry name" value="ArgC_type1"/>
    <property type="match status" value="1"/>
</dbReference>
<dbReference type="OrthoDB" id="9801289at2"/>
<dbReference type="SMART" id="SM00859">
    <property type="entry name" value="Semialdhyde_dh"/>
    <property type="match status" value="1"/>
</dbReference>
<keyword evidence="2 7" id="KW-0055">Arginine biosynthesis</keyword>
<feature type="domain" description="Semialdehyde dehydrogenase NAD-binding" evidence="9">
    <location>
        <begin position="3"/>
        <end position="141"/>
    </location>
</feature>
<gene>
    <name evidence="7" type="primary">argC</name>
    <name evidence="10" type="ORF">HS1_000590</name>
</gene>